<feature type="domain" description="Reverse transcriptase/retrotransposon-derived protein RNase H-like" evidence="1">
    <location>
        <begin position="9"/>
        <end position="66"/>
    </location>
</feature>
<protein>
    <recommendedName>
        <fullName evidence="1">Reverse transcriptase/retrotransposon-derived protein RNase H-like domain-containing protein</fullName>
    </recommendedName>
</protein>
<evidence type="ECO:0000313" key="3">
    <source>
        <dbReference type="Proteomes" id="UP000288216"/>
    </source>
</evidence>
<dbReference type="AlphaFoldDB" id="A0A401QJ38"/>
<dbReference type="InterPro" id="IPR041577">
    <property type="entry name" value="RT_RNaseH_2"/>
</dbReference>
<organism evidence="2 3">
    <name type="scientific">Scyliorhinus torazame</name>
    <name type="common">Cloudy catshark</name>
    <name type="synonym">Catulus torazame</name>
    <dbReference type="NCBI Taxonomy" id="75743"/>
    <lineage>
        <taxon>Eukaryota</taxon>
        <taxon>Metazoa</taxon>
        <taxon>Chordata</taxon>
        <taxon>Craniata</taxon>
        <taxon>Vertebrata</taxon>
        <taxon>Chondrichthyes</taxon>
        <taxon>Elasmobranchii</taxon>
        <taxon>Galeomorphii</taxon>
        <taxon>Galeoidea</taxon>
        <taxon>Carcharhiniformes</taxon>
        <taxon>Scyliorhinidae</taxon>
        <taxon>Scyliorhinus</taxon>
    </lineage>
</organism>
<sequence>MGMVSSIAYKRSLTSDALLAYFDPSRNLKQARDASSYGAGAMIGHVMDDGHEKPTAYALHTLTKSEYSHE</sequence>
<evidence type="ECO:0000313" key="2">
    <source>
        <dbReference type="EMBL" id="GCB85396.1"/>
    </source>
</evidence>
<evidence type="ECO:0000259" key="1">
    <source>
        <dbReference type="Pfam" id="PF17919"/>
    </source>
</evidence>
<proteinExistence type="predicted"/>
<dbReference type="Pfam" id="PF17919">
    <property type="entry name" value="RT_RNaseH_2"/>
    <property type="match status" value="1"/>
</dbReference>
<name>A0A401QJ38_SCYTO</name>
<accession>A0A401QJ38</accession>
<dbReference type="EMBL" id="BFAA01154246">
    <property type="protein sequence ID" value="GCB85396.1"/>
    <property type="molecule type" value="Genomic_DNA"/>
</dbReference>
<reference evidence="2 3" key="1">
    <citation type="journal article" date="2018" name="Nat. Ecol. Evol.">
        <title>Shark genomes provide insights into elasmobranch evolution and the origin of vertebrates.</title>
        <authorList>
            <person name="Hara Y"/>
            <person name="Yamaguchi K"/>
            <person name="Onimaru K"/>
            <person name="Kadota M"/>
            <person name="Koyanagi M"/>
            <person name="Keeley SD"/>
            <person name="Tatsumi K"/>
            <person name="Tanaka K"/>
            <person name="Motone F"/>
            <person name="Kageyama Y"/>
            <person name="Nozu R"/>
            <person name="Adachi N"/>
            <person name="Nishimura O"/>
            <person name="Nakagawa R"/>
            <person name="Tanegashima C"/>
            <person name="Kiyatake I"/>
            <person name="Matsumoto R"/>
            <person name="Murakumo K"/>
            <person name="Nishida K"/>
            <person name="Terakita A"/>
            <person name="Kuratani S"/>
            <person name="Sato K"/>
            <person name="Hyodo S Kuraku.S."/>
        </authorList>
    </citation>
    <scope>NUCLEOTIDE SEQUENCE [LARGE SCALE GENOMIC DNA]</scope>
</reference>
<gene>
    <name evidence="2" type="ORF">scyTo_0026063</name>
</gene>
<keyword evidence="3" id="KW-1185">Reference proteome</keyword>
<comment type="caution">
    <text evidence="2">The sequence shown here is derived from an EMBL/GenBank/DDBJ whole genome shotgun (WGS) entry which is preliminary data.</text>
</comment>
<dbReference type="InterPro" id="IPR043502">
    <property type="entry name" value="DNA/RNA_pol_sf"/>
</dbReference>
<dbReference type="Proteomes" id="UP000288216">
    <property type="component" value="Unassembled WGS sequence"/>
</dbReference>
<dbReference type="SUPFAM" id="SSF56672">
    <property type="entry name" value="DNA/RNA polymerases"/>
    <property type="match status" value="1"/>
</dbReference>
<dbReference type="STRING" id="75743.A0A401QJ38"/>
<dbReference type="OrthoDB" id="775972at2759"/>